<evidence type="ECO:0000256" key="1">
    <source>
        <dbReference type="ARBA" id="ARBA00000085"/>
    </source>
</evidence>
<accession>A0A4P9A2Y1</accession>
<evidence type="ECO:0000313" key="12">
    <source>
        <dbReference type="Proteomes" id="UP000310639"/>
    </source>
</evidence>
<evidence type="ECO:0000256" key="9">
    <source>
        <dbReference type="SAM" id="Phobius"/>
    </source>
</evidence>
<sequence>MDRRLYTGARKHCMAVARRRSIRDYNRYYMRRLVLLLLVPVGIAAAFATITHLILTNLAAVEVNWYIIILLGAVGGIIGAVTITPFISKPMRDVLYATAYKTGELTAEKPTKINSPAHARTGFQTVLEAIYTNGTSTKPTAKKTSSQLDAIIQSFNHTPCGIVVLDHQKNIIFANETAPVVSDMDGVLTLGLDFIDEISINQWIQEVAKDNITAHRQWTRIPAQAKTSAPQKFYDVSASYEKGAAGETVIILFDRSAKYLPEEEDLNFIAFAAHELRGPITVIRGYLDILEHELQDRLRDDEPQLFNRLTVSANRLSSYINNILNVSKFDRHHLYVHLREDTLEAIYATIADDMQLRASAQHRMLNVSIPNDLPTIAADRGSIGEVISNLIDNAIKYSFEGGVVQVSAVQKGEFVEVSVSDNGVGMPAGVIKNLFRKFYRSHRSRETVAGTGIGLYICKAFVESHGGSISARSQENQGSIFSFTIPVYASVKEKLLEDGQLNNRLIRTDGGWIKNHKMYRE</sequence>
<evidence type="ECO:0000256" key="2">
    <source>
        <dbReference type="ARBA" id="ARBA00012438"/>
    </source>
</evidence>
<dbReference type="GO" id="GO:0007234">
    <property type="term" value="P:osmosensory signaling via phosphorelay pathway"/>
    <property type="evidence" value="ECO:0007669"/>
    <property type="project" value="TreeGrafter"/>
</dbReference>
<dbReference type="GO" id="GO:0005524">
    <property type="term" value="F:ATP binding"/>
    <property type="evidence" value="ECO:0007669"/>
    <property type="project" value="UniProtKB-KW"/>
</dbReference>
<keyword evidence="9" id="KW-0812">Transmembrane</keyword>
<dbReference type="EC" id="2.7.13.3" evidence="2"/>
<evidence type="ECO:0000256" key="4">
    <source>
        <dbReference type="ARBA" id="ARBA00022679"/>
    </source>
</evidence>
<dbReference type="InterPro" id="IPR036890">
    <property type="entry name" value="HATPase_C_sf"/>
</dbReference>
<dbReference type="InterPro" id="IPR050351">
    <property type="entry name" value="BphY/WalK/GraS-like"/>
</dbReference>
<dbReference type="AlphaFoldDB" id="A0A4P9A2Y1"/>
<name>A0A4P9A2Y1_9BACT</name>
<dbReference type="Proteomes" id="UP000310639">
    <property type="component" value="Chromosome"/>
</dbReference>
<dbReference type="InterPro" id="IPR003594">
    <property type="entry name" value="HATPase_dom"/>
</dbReference>
<feature type="domain" description="Histidine kinase" evidence="10">
    <location>
        <begin position="271"/>
        <end position="489"/>
    </location>
</feature>
<dbReference type="Gene3D" id="1.10.287.130">
    <property type="match status" value="1"/>
</dbReference>
<dbReference type="InterPro" id="IPR004358">
    <property type="entry name" value="Sig_transdc_His_kin-like_C"/>
</dbReference>
<dbReference type="InterPro" id="IPR005467">
    <property type="entry name" value="His_kinase_dom"/>
</dbReference>
<dbReference type="PANTHER" id="PTHR42878">
    <property type="entry name" value="TWO-COMPONENT HISTIDINE KINASE"/>
    <property type="match status" value="1"/>
</dbReference>
<evidence type="ECO:0000313" key="11">
    <source>
        <dbReference type="EMBL" id="QCT42167.1"/>
    </source>
</evidence>
<dbReference type="GO" id="GO:0000156">
    <property type="term" value="F:phosphorelay response regulator activity"/>
    <property type="evidence" value="ECO:0007669"/>
    <property type="project" value="TreeGrafter"/>
</dbReference>
<dbReference type="SMART" id="SM00388">
    <property type="entry name" value="HisKA"/>
    <property type="match status" value="1"/>
</dbReference>
<evidence type="ECO:0000256" key="3">
    <source>
        <dbReference type="ARBA" id="ARBA00022553"/>
    </source>
</evidence>
<keyword evidence="5" id="KW-0547">Nucleotide-binding</keyword>
<keyword evidence="9" id="KW-1133">Transmembrane helix</keyword>
<keyword evidence="3" id="KW-0597">Phosphoprotein</keyword>
<dbReference type="Pfam" id="PF02518">
    <property type="entry name" value="HATPase_c"/>
    <property type="match status" value="1"/>
</dbReference>
<dbReference type="InterPro" id="IPR036097">
    <property type="entry name" value="HisK_dim/P_sf"/>
</dbReference>
<dbReference type="PRINTS" id="PR00344">
    <property type="entry name" value="BCTRLSENSOR"/>
</dbReference>
<keyword evidence="6 11" id="KW-0418">Kinase</keyword>
<keyword evidence="8" id="KW-0902">Two-component regulatory system</keyword>
<proteinExistence type="predicted"/>
<comment type="catalytic activity">
    <reaction evidence="1">
        <text>ATP + protein L-histidine = ADP + protein N-phospho-L-histidine.</text>
        <dbReference type="EC" id="2.7.13.3"/>
    </reaction>
</comment>
<protein>
    <recommendedName>
        <fullName evidence="2">histidine kinase</fullName>
        <ecNumber evidence="2">2.7.13.3</ecNumber>
    </recommendedName>
</protein>
<reference evidence="11 12" key="1">
    <citation type="submission" date="2019-04" db="EMBL/GenBank/DDBJ databases">
        <title>Saccharibacteria TM7 genomes.</title>
        <authorList>
            <person name="Bor B."/>
            <person name="He X."/>
            <person name="Chen T."/>
            <person name="Dewhirst F.E."/>
        </authorList>
    </citation>
    <scope>NUCLEOTIDE SEQUENCE [LARGE SCALE GENOMIC DNA]</scope>
    <source>
        <strain evidence="11 12">BB001</strain>
    </source>
</reference>
<dbReference type="FunFam" id="3.30.565.10:FF:000006">
    <property type="entry name" value="Sensor histidine kinase WalK"/>
    <property type="match status" value="1"/>
</dbReference>
<keyword evidence="4" id="KW-0808">Transferase</keyword>
<organism evidence="11 12">
    <name type="scientific">Candidatus Nanosynbacter featherlites</name>
    <dbReference type="NCBI Taxonomy" id="2572088"/>
    <lineage>
        <taxon>Bacteria</taxon>
        <taxon>Candidatus Saccharimonadota</taxon>
        <taxon>Candidatus Saccharimonadia</taxon>
        <taxon>Candidatus Nanosynbacterales</taxon>
        <taxon>Candidatus Nanosynbacteraceae</taxon>
        <taxon>Candidatus Nanosynbacter</taxon>
    </lineage>
</organism>
<dbReference type="EMBL" id="CP040004">
    <property type="protein sequence ID" value="QCT42167.1"/>
    <property type="molecule type" value="Genomic_DNA"/>
</dbReference>
<evidence type="ECO:0000256" key="8">
    <source>
        <dbReference type="ARBA" id="ARBA00023012"/>
    </source>
</evidence>
<dbReference type="Pfam" id="PF00512">
    <property type="entry name" value="HisKA"/>
    <property type="match status" value="1"/>
</dbReference>
<feature type="transmembrane region" description="Helical" evidence="9">
    <location>
        <begin position="64"/>
        <end position="87"/>
    </location>
</feature>
<dbReference type="SUPFAM" id="SSF55874">
    <property type="entry name" value="ATPase domain of HSP90 chaperone/DNA topoisomerase II/histidine kinase"/>
    <property type="match status" value="1"/>
</dbReference>
<dbReference type="SUPFAM" id="SSF47384">
    <property type="entry name" value="Homodimeric domain of signal transducing histidine kinase"/>
    <property type="match status" value="1"/>
</dbReference>
<dbReference type="PANTHER" id="PTHR42878:SF7">
    <property type="entry name" value="SENSOR HISTIDINE KINASE GLRK"/>
    <property type="match status" value="1"/>
</dbReference>
<keyword evidence="7" id="KW-0067">ATP-binding</keyword>
<evidence type="ECO:0000256" key="6">
    <source>
        <dbReference type="ARBA" id="ARBA00022777"/>
    </source>
</evidence>
<gene>
    <name evidence="11" type="ORF">FBF37_01620</name>
</gene>
<dbReference type="CDD" id="cd00075">
    <property type="entry name" value="HATPase"/>
    <property type="match status" value="1"/>
</dbReference>
<dbReference type="KEGG" id="nft:FBF37_01620"/>
<keyword evidence="12" id="KW-1185">Reference proteome</keyword>
<dbReference type="SMART" id="SM00387">
    <property type="entry name" value="HATPase_c"/>
    <property type="match status" value="1"/>
</dbReference>
<dbReference type="Gene3D" id="3.30.565.10">
    <property type="entry name" value="Histidine kinase-like ATPase, C-terminal domain"/>
    <property type="match status" value="1"/>
</dbReference>
<dbReference type="GO" id="GO:0030295">
    <property type="term" value="F:protein kinase activator activity"/>
    <property type="evidence" value="ECO:0007669"/>
    <property type="project" value="TreeGrafter"/>
</dbReference>
<dbReference type="CDD" id="cd00082">
    <property type="entry name" value="HisKA"/>
    <property type="match status" value="1"/>
</dbReference>
<dbReference type="OrthoDB" id="9805942at2"/>
<dbReference type="GO" id="GO:0000155">
    <property type="term" value="F:phosphorelay sensor kinase activity"/>
    <property type="evidence" value="ECO:0007669"/>
    <property type="project" value="InterPro"/>
</dbReference>
<evidence type="ECO:0000256" key="5">
    <source>
        <dbReference type="ARBA" id="ARBA00022741"/>
    </source>
</evidence>
<evidence type="ECO:0000256" key="7">
    <source>
        <dbReference type="ARBA" id="ARBA00022840"/>
    </source>
</evidence>
<dbReference type="PROSITE" id="PS50109">
    <property type="entry name" value="HIS_KIN"/>
    <property type="match status" value="1"/>
</dbReference>
<evidence type="ECO:0000259" key="10">
    <source>
        <dbReference type="PROSITE" id="PS50109"/>
    </source>
</evidence>
<keyword evidence="9" id="KW-0472">Membrane</keyword>
<dbReference type="InterPro" id="IPR003661">
    <property type="entry name" value="HisK_dim/P_dom"/>
</dbReference>